<evidence type="ECO:0000256" key="4">
    <source>
        <dbReference type="ARBA" id="ARBA00022958"/>
    </source>
</evidence>
<dbReference type="PRINTS" id="PR00335">
    <property type="entry name" value="KUPTAKETRKA"/>
</dbReference>
<keyword evidence="2" id="KW-0813">Transport</keyword>
<dbReference type="Pfam" id="PF02254">
    <property type="entry name" value="TrkA_N"/>
    <property type="match status" value="1"/>
</dbReference>
<dbReference type="AlphaFoldDB" id="A0A7U4JNG1"/>
<dbReference type="SUPFAM" id="SSF51735">
    <property type="entry name" value="NAD(P)-binding Rossmann-fold domains"/>
    <property type="match status" value="1"/>
</dbReference>
<evidence type="ECO:0000256" key="1">
    <source>
        <dbReference type="ARBA" id="ARBA00017378"/>
    </source>
</evidence>
<keyword evidence="6" id="KW-0406">Ion transport</keyword>
<dbReference type="InterPro" id="IPR006036">
    <property type="entry name" value="K_uptake_TrkA"/>
</dbReference>
<organism evidence="9 10">
    <name type="scientific">Clostridium sporogenes</name>
    <dbReference type="NCBI Taxonomy" id="1509"/>
    <lineage>
        <taxon>Bacteria</taxon>
        <taxon>Bacillati</taxon>
        <taxon>Bacillota</taxon>
        <taxon>Clostridia</taxon>
        <taxon>Eubacteriales</taxon>
        <taxon>Clostridiaceae</taxon>
        <taxon>Clostridium</taxon>
    </lineage>
</organism>
<dbReference type="Proteomes" id="UP000033052">
    <property type="component" value="Chromosome"/>
</dbReference>
<dbReference type="RefSeq" id="WP_033059278.1">
    <property type="nucleotide sequence ID" value="NZ_CP009225.1"/>
</dbReference>
<reference evidence="9 10" key="1">
    <citation type="journal article" date="2015" name="PLoS ONE">
        <title>A universal mariner transposon system for forward genetic studies in the genus clostridium.</title>
        <authorList>
            <person name="Zhang Y."/>
            <person name="Grosse-Honebrink A."/>
            <person name="Minton N.P."/>
        </authorList>
    </citation>
    <scope>NUCLEOTIDE SEQUENCE [LARGE SCALE GENOMIC DNA]</scope>
    <source>
        <strain evidence="9 10">NCIMB 10696</strain>
    </source>
</reference>
<keyword evidence="3" id="KW-0633">Potassium transport</keyword>
<dbReference type="PROSITE" id="PS51202">
    <property type="entry name" value="RCK_C"/>
    <property type="match status" value="1"/>
</dbReference>
<dbReference type="KEGG" id="cld:CLSPO_c16360"/>
<dbReference type="Gene3D" id="3.30.70.1450">
    <property type="entry name" value="Regulator of K+ conductance, C-terminal domain"/>
    <property type="match status" value="1"/>
</dbReference>
<dbReference type="Gene3D" id="3.40.50.720">
    <property type="entry name" value="NAD(P)-binding Rossmann-like Domain"/>
    <property type="match status" value="1"/>
</dbReference>
<evidence type="ECO:0000256" key="2">
    <source>
        <dbReference type="ARBA" id="ARBA00022448"/>
    </source>
</evidence>
<evidence type="ECO:0000256" key="5">
    <source>
        <dbReference type="ARBA" id="ARBA00023027"/>
    </source>
</evidence>
<keyword evidence="4" id="KW-0630">Potassium</keyword>
<feature type="domain" description="RCK N-terminal" evidence="7">
    <location>
        <begin position="1"/>
        <end position="117"/>
    </location>
</feature>
<evidence type="ECO:0000313" key="10">
    <source>
        <dbReference type="Proteomes" id="UP000033052"/>
    </source>
</evidence>
<evidence type="ECO:0000256" key="3">
    <source>
        <dbReference type="ARBA" id="ARBA00022538"/>
    </source>
</evidence>
<accession>A0A7U4JNG1</accession>
<feature type="domain" description="RCK C-terminal" evidence="8">
    <location>
        <begin position="137"/>
        <end position="218"/>
    </location>
</feature>
<dbReference type="InterPro" id="IPR006037">
    <property type="entry name" value="RCK_C"/>
</dbReference>
<keyword evidence="5" id="KW-0520">NAD</keyword>
<gene>
    <name evidence="9" type="primary">trkA3</name>
    <name evidence="9" type="ORF">CLSPO_c16360</name>
</gene>
<dbReference type="PANTHER" id="PTHR43833:SF5">
    <property type="entry name" value="TRK SYSTEM POTASSIUM UPTAKE PROTEIN TRKA"/>
    <property type="match status" value="1"/>
</dbReference>
<proteinExistence type="predicted"/>
<dbReference type="GO" id="GO:0015079">
    <property type="term" value="F:potassium ion transmembrane transporter activity"/>
    <property type="evidence" value="ECO:0007669"/>
    <property type="project" value="InterPro"/>
</dbReference>
<dbReference type="InterPro" id="IPR050721">
    <property type="entry name" value="Trk_Ktr_HKT_K-transport"/>
</dbReference>
<dbReference type="InterPro" id="IPR036291">
    <property type="entry name" value="NAD(P)-bd_dom_sf"/>
</dbReference>
<evidence type="ECO:0000259" key="8">
    <source>
        <dbReference type="PROSITE" id="PS51202"/>
    </source>
</evidence>
<dbReference type="Pfam" id="PF02080">
    <property type="entry name" value="TrkA_C"/>
    <property type="match status" value="1"/>
</dbReference>
<name>A0A7U4JNG1_CLOSG</name>
<dbReference type="GeneID" id="92938345"/>
<evidence type="ECO:0000256" key="6">
    <source>
        <dbReference type="ARBA" id="ARBA00023065"/>
    </source>
</evidence>
<evidence type="ECO:0000313" key="9">
    <source>
        <dbReference type="EMBL" id="AKC62356.1"/>
    </source>
</evidence>
<evidence type="ECO:0000259" key="7">
    <source>
        <dbReference type="PROSITE" id="PS51201"/>
    </source>
</evidence>
<dbReference type="GO" id="GO:0005886">
    <property type="term" value="C:plasma membrane"/>
    <property type="evidence" value="ECO:0007669"/>
    <property type="project" value="InterPro"/>
</dbReference>
<protein>
    <recommendedName>
        <fullName evidence="1">Trk system potassium uptake protein TrkA</fullName>
    </recommendedName>
</protein>
<dbReference type="InterPro" id="IPR003148">
    <property type="entry name" value="RCK_N"/>
</dbReference>
<dbReference type="PROSITE" id="PS51201">
    <property type="entry name" value="RCK_N"/>
    <property type="match status" value="1"/>
</dbReference>
<dbReference type="PANTHER" id="PTHR43833">
    <property type="entry name" value="POTASSIUM CHANNEL PROTEIN 2-RELATED-RELATED"/>
    <property type="match status" value="1"/>
</dbReference>
<sequence>MNMLIVGGWKKVDFLLNSLISKKHKVTVIHDDYDYCKNLSYKHEAIIICGDGSKPYILEEAKIDNADIIIAMTPKDSDNLVICQLAKKVYGVKKTFATVANPKNVEVFKKLGVDTVVSATYTIANIIEQIVTIEEVSNYIPLENGKIVLMELVVKSEYPICNKYITEIKFPEKAIIGIIVRGENSIVPKGNTKILKDDKLIVLSPPDIQKDVIKLVVGSDDV</sequence>
<dbReference type="EMBL" id="CP009225">
    <property type="protein sequence ID" value="AKC62356.1"/>
    <property type="molecule type" value="Genomic_DNA"/>
</dbReference>
<dbReference type="SUPFAM" id="SSF116726">
    <property type="entry name" value="TrkA C-terminal domain-like"/>
    <property type="match status" value="1"/>
</dbReference>
<dbReference type="InterPro" id="IPR036721">
    <property type="entry name" value="RCK_C_sf"/>
</dbReference>